<gene>
    <name evidence="2" type="ORF">GCM10010249_29130</name>
</gene>
<name>A0A918B0V7_9ACTN</name>
<evidence type="ECO:0000313" key="2">
    <source>
        <dbReference type="EMBL" id="GGQ08854.1"/>
    </source>
</evidence>
<proteinExistence type="predicted"/>
<keyword evidence="3" id="KW-1185">Reference proteome</keyword>
<organism evidence="2 3">
    <name type="scientific">Streptomyces roseolilacinus</name>
    <dbReference type="NCBI Taxonomy" id="66904"/>
    <lineage>
        <taxon>Bacteria</taxon>
        <taxon>Bacillati</taxon>
        <taxon>Actinomycetota</taxon>
        <taxon>Actinomycetes</taxon>
        <taxon>Kitasatosporales</taxon>
        <taxon>Streptomycetaceae</taxon>
        <taxon>Streptomyces</taxon>
    </lineage>
</organism>
<dbReference type="Proteomes" id="UP000654123">
    <property type="component" value="Unassembled WGS sequence"/>
</dbReference>
<dbReference type="AlphaFoldDB" id="A0A918B0V7"/>
<dbReference type="EMBL" id="BMSV01000005">
    <property type="protein sequence ID" value="GGQ08854.1"/>
    <property type="molecule type" value="Genomic_DNA"/>
</dbReference>
<accession>A0A918B0V7</accession>
<feature type="compositionally biased region" description="Basic and acidic residues" evidence="1">
    <location>
        <begin position="221"/>
        <end position="246"/>
    </location>
</feature>
<feature type="region of interest" description="Disordered" evidence="1">
    <location>
        <begin position="285"/>
        <end position="322"/>
    </location>
</feature>
<sequence length="322" mass="34464">MDVESVADELYGLPPAEFTAARERHVAQARAAGDRELADRIRALRRPTLAAWASNLLVRTRPDEVRSLVTLGDGLRRARRDPDGARLRELDRRRHALVAALVREARRLTAEAGKEIGDAAREQVEATLRAALADPEAAAEWRAGRLSRALSVPAGSRGAGTAGAGHLPAALAQVAPGTGEARDPRAGPSPAGRRSGGRAQGDGSGGPVLPAAPTATRAPRGRQEAQRRRAEEEAVAARREAAAREDEVRHALDALEGAEQRAHEMDLLTEELVVRLKEAQARREAAHGAARQARARAREAEGAARRAALHAREAAERLERGR</sequence>
<feature type="region of interest" description="Disordered" evidence="1">
    <location>
        <begin position="175"/>
        <end position="246"/>
    </location>
</feature>
<protein>
    <submittedName>
        <fullName evidence="2">Uncharacterized protein</fullName>
    </submittedName>
</protein>
<reference evidence="2" key="1">
    <citation type="journal article" date="2014" name="Int. J. Syst. Evol. Microbiol.">
        <title>Complete genome sequence of Corynebacterium casei LMG S-19264T (=DSM 44701T), isolated from a smear-ripened cheese.</title>
        <authorList>
            <consortium name="US DOE Joint Genome Institute (JGI-PGF)"/>
            <person name="Walter F."/>
            <person name="Albersmeier A."/>
            <person name="Kalinowski J."/>
            <person name="Ruckert C."/>
        </authorList>
    </citation>
    <scope>NUCLEOTIDE SEQUENCE</scope>
    <source>
        <strain evidence="2">JCM 4335</strain>
    </source>
</reference>
<evidence type="ECO:0000256" key="1">
    <source>
        <dbReference type="SAM" id="MobiDB-lite"/>
    </source>
</evidence>
<feature type="compositionally biased region" description="Basic and acidic residues" evidence="1">
    <location>
        <begin position="296"/>
        <end position="322"/>
    </location>
</feature>
<comment type="caution">
    <text evidence="2">The sequence shown here is derived from an EMBL/GenBank/DDBJ whole genome shotgun (WGS) entry which is preliminary data.</text>
</comment>
<evidence type="ECO:0000313" key="3">
    <source>
        <dbReference type="Proteomes" id="UP000654123"/>
    </source>
</evidence>
<reference evidence="2" key="2">
    <citation type="submission" date="2020-09" db="EMBL/GenBank/DDBJ databases">
        <authorList>
            <person name="Sun Q."/>
            <person name="Ohkuma M."/>
        </authorList>
    </citation>
    <scope>NUCLEOTIDE SEQUENCE</scope>
    <source>
        <strain evidence="2">JCM 4335</strain>
    </source>
</reference>
<dbReference type="RefSeq" id="WP_189533738.1">
    <property type="nucleotide sequence ID" value="NZ_BMSV01000005.1"/>
</dbReference>